<reference evidence="1 2" key="1">
    <citation type="submission" date="2018-08" db="EMBL/GenBank/DDBJ databases">
        <title>Flavobacterium tibetense sp. nov., isolated from a wetland YonghuCo on Tibetan Plateau.</title>
        <authorList>
            <person name="Phurbu D."/>
            <person name="Lu H."/>
            <person name="Xing P."/>
        </authorList>
    </citation>
    <scope>NUCLEOTIDE SEQUENCE [LARGE SCALE GENOMIC DNA]</scope>
    <source>
        <strain evidence="1 2">DJC</strain>
    </source>
</reference>
<keyword evidence="2" id="KW-1185">Reference proteome</keyword>
<dbReference type="OrthoDB" id="7774694at2"/>
<evidence type="ECO:0000313" key="2">
    <source>
        <dbReference type="Proteomes" id="UP000284547"/>
    </source>
</evidence>
<protein>
    <submittedName>
        <fullName evidence="1">Uncharacterized protein</fullName>
    </submittedName>
</protein>
<gene>
    <name evidence="1" type="ORF">D1012_10750</name>
</gene>
<accession>A0A411Z244</accession>
<evidence type="ECO:0000313" key="1">
    <source>
        <dbReference type="EMBL" id="RGP37136.1"/>
    </source>
</evidence>
<comment type="caution">
    <text evidence="1">The sequence shown here is derived from an EMBL/GenBank/DDBJ whole genome shotgun (WGS) entry which is preliminary data.</text>
</comment>
<dbReference type="Proteomes" id="UP000284547">
    <property type="component" value="Unassembled WGS sequence"/>
</dbReference>
<proteinExistence type="predicted"/>
<sequence>MPNVKLFVDETQYRTAGPGIAALLPGLRDMLCEALSVGHAACQIAVIPVLGLPDQPQINAELHVLPHRERTPALLRQMAYDLRAHLHGATGLTVAVRIASLDPETYITLK</sequence>
<dbReference type="EMBL" id="QWEY01000005">
    <property type="protein sequence ID" value="RGP37136.1"/>
    <property type="molecule type" value="Genomic_DNA"/>
</dbReference>
<organism evidence="1 2">
    <name type="scientific">Pseudotabrizicola alkalilacus</name>
    <dbReference type="NCBI Taxonomy" id="2305252"/>
    <lineage>
        <taxon>Bacteria</taxon>
        <taxon>Pseudomonadati</taxon>
        <taxon>Pseudomonadota</taxon>
        <taxon>Alphaproteobacteria</taxon>
        <taxon>Rhodobacterales</taxon>
        <taxon>Paracoccaceae</taxon>
        <taxon>Pseudotabrizicola</taxon>
    </lineage>
</organism>
<name>A0A411Z244_9RHOB</name>
<dbReference type="AlphaFoldDB" id="A0A411Z244"/>
<dbReference type="RefSeq" id="WP_118151994.1">
    <property type="nucleotide sequence ID" value="NZ_QWEY01000005.1"/>
</dbReference>